<evidence type="ECO:0000313" key="2">
    <source>
        <dbReference type="EMBL" id="CCE63448.1"/>
    </source>
</evidence>
<dbReference type="InterPro" id="IPR009976">
    <property type="entry name" value="Sec10-like"/>
</dbReference>
<dbReference type="EMBL" id="HE612860">
    <property type="protein sequence ID" value="CCE63448.1"/>
    <property type="molecule type" value="Genomic_DNA"/>
</dbReference>
<reference evidence="2 3" key="1">
    <citation type="journal article" date="2011" name="Proc. Natl. Acad. Sci. U.S.A.">
        <title>Evolutionary erosion of yeast sex chromosomes by mating-type switching accidents.</title>
        <authorList>
            <person name="Gordon J.L."/>
            <person name="Armisen D."/>
            <person name="Proux-Wera E."/>
            <person name="Oheigeartaigh S.S."/>
            <person name="Byrne K.P."/>
            <person name="Wolfe K.H."/>
        </authorList>
    </citation>
    <scope>NUCLEOTIDE SEQUENCE [LARGE SCALE GENOMIC DNA]</scope>
    <source>
        <strain evidence="3">ATCC 24235 / CBS 4417 / NBRC 1672 / NRRL Y-8282 / UCD 70-5</strain>
    </source>
</reference>
<name>G8BU70_TETPH</name>
<dbReference type="HOGENOM" id="CLU_003875_1_1_1"/>
<dbReference type="OrthoDB" id="5554140at2759"/>
<dbReference type="OMA" id="KSTHDTH"/>
<evidence type="ECO:0000313" key="3">
    <source>
        <dbReference type="Proteomes" id="UP000005666"/>
    </source>
</evidence>
<dbReference type="PANTHER" id="PTHR12100:SF1">
    <property type="entry name" value="RECYCLIN-1"/>
    <property type="match status" value="1"/>
</dbReference>
<accession>G8BU70</accession>
<gene>
    <name evidence="2" type="primary">TPHA0E03590</name>
    <name evidence="2" type="ordered locus">TPHA_0E03590</name>
</gene>
<dbReference type="InterPro" id="IPR048627">
    <property type="entry name" value="Sec10_HB"/>
</dbReference>
<dbReference type="GO" id="GO:0006893">
    <property type="term" value="P:Golgi to plasma membrane transport"/>
    <property type="evidence" value="ECO:0007669"/>
    <property type="project" value="TreeGrafter"/>
</dbReference>
<dbReference type="KEGG" id="tpf:TPHA_0E03590"/>
<organism evidence="2 3">
    <name type="scientific">Tetrapisispora phaffii (strain ATCC 24235 / CBS 4417 / NBRC 1672 / NRRL Y-8282 / UCD 70-5)</name>
    <name type="common">Yeast</name>
    <name type="synonym">Fabospora phaffii</name>
    <dbReference type="NCBI Taxonomy" id="1071381"/>
    <lineage>
        <taxon>Eukaryota</taxon>
        <taxon>Fungi</taxon>
        <taxon>Dikarya</taxon>
        <taxon>Ascomycota</taxon>
        <taxon>Saccharomycotina</taxon>
        <taxon>Saccharomycetes</taxon>
        <taxon>Saccharomycetales</taxon>
        <taxon>Saccharomycetaceae</taxon>
        <taxon>Tetrapisispora</taxon>
    </lineage>
</organism>
<proteinExistence type="predicted"/>
<keyword evidence="3" id="KW-1185">Reference proteome</keyword>
<dbReference type="Proteomes" id="UP000005666">
    <property type="component" value="Chromosome 5"/>
</dbReference>
<dbReference type="GeneID" id="11531456"/>
<evidence type="ECO:0000259" key="1">
    <source>
        <dbReference type="Pfam" id="PF07393"/>
    </source>
</evidence>
<dbReference type="GO" id="GO:0006887">
    <property type="term" value="P:exocytosis"/>
    <property type="evidence" value="ECO:0007669"/>
    <property type="project" value="TreeGrafter"/>
</dbReference>
<dbReference type="RefSeq" id="XP_003685882.1">
    <property type="nucleotide sequence ID" value="XM_003685834.1"/>
</dbReference>
<dbReference type="AlphaFoldDB" id="G8BU70"/>
<dbReference type="PANTHER" id="PTHR12100">
    <property type="entry name" value="SEC10"/>
    <property type="match status" value="1"/>
</dbReference>
<protein>
    <recommendedName>
        <fullName evidence="1">Exocyst complex component Sec10-like alpha-helical bundle domain-containing protein</fullName>
    </recommendedName>
</protein>
<feature type="domain" description="Exocyst complex component Sec10-like alpha-helical bundle" evidence="1">
    <location>
        <begin position="513"/>
        <end position="685"/>
    </location>
</feature>
<dbReference type="Pfam" id="PF07393">
    <property type="entry name" value="Sec10_HB"/>
    <property type="match status" value="1"/>
</dbReference>
<dbReference type="eggNOG" id="KOG3745">
    <property type="taxonomic scope" value="Eukaryota"/>
</dbReference>
<sequence>MEGILKVRNIVVEIASDLNPTDYLNFKAVNKNVYNEILSDEVDQTYWSKRLQLLDLKETQENITDDQFANLTAVDIFDKIVNFNKKQSKHIYIKFYGCFKDYCDKLSNSDLGTLFSAEEENDPVLEAKVLMNIYRFNASNDVEDSYYGKVKEQLDIVKELFVNSVLKELEKNYKLKNYEEVSKFMGVLFLVKESTVAVDFFNSEFDTEYTISLPDNIFKEINTLIIDNQSLSNLIEDESSADHSMKFKRMKVLNKSLVKESLGKIFEYIFNVVDVVYQVFGDNYDNGRFVVEKYIGYFMDLVDIHFEEKENLMELPKFYKLTNEAIDAVFGEEEYFKKLIKDDIDVHLKSKKEYYLETIPSFFNQQLKDLRTNPVKKEDDKVKKSKDDSLRLATLFKKKPNDKDEITEQEMPKVDVKSLVNVEYYENVLKLSEQVLDDIDQFGGDKKKIYDIIVKRISVDGIRHEYKGVVGELGRGEIGLVMFTEVVNIWDMIVHKVVVFEGRSEEGRLEMLLDEIVGEGLNIGISKMMREVENILLGVAYNQQQVIDVEATEAAHKVIDLLKQNCFLLKGEAIAEVFQQEIGERLFNELVKLIKRSTISTQGALYLISDLNLYYDFITYKLKQKNIVPLFAGLKSIGQLFLISTNDSKELGKMIAAGSQGIFSQEEIYEFVQRRSDWFKVKRDVEKAIYGLDCILI</sequence>
<dbReference type="STRING" id="1071381.G8BU70"/>
<dbReference type="GO" id="GO:0000145">
    <property type="term" value="C:exocyst"/>
    <property type="evidence" value="ECO:0007669"/>
    <property type="project" value="TreeGrafter"/>
</dbReference>